<dbReference type="InterPro" id="IPR011706">
    <property type="entry name" value="Cu-oxidase_C"/>
</dbReference>
<keyword evidence="11" id="KW-1185">Reference proteome</keyword>
<gene>
    <name evidence="10" type="ORF">ASPWEDRAFT_36463</name>
</gene>
<evidence type="ECO:0000259" key="9">
    <source>
        <dbReference type="Pfam" id="PF07732"/>
    </source>
</evidence>
<organism evidence="10 11">
    <name type="scientific">Aspergillus wentii DTO 134E9</name>
    <dbReference type="NCBI Taxonomy" id="1073089"/>
    <lineage>
        <taxon>Eukaryota</taxon>
        <taxon>Fungi</taxon>
        <taxon>Dikarya</taxon>
        <taxon>Ascomycota</taxon>
        <taxon>Pezizomycotina</taxon>
        <taxon>Eurotiomycetes</taxon>
        <taxon>Eurotiomycetidae</taxon>
        <taxon>Eurotiales</taxon>
        <taxon>Aspergillaceae</taxon>
        <taxon>Aspergillus</taxon>
        <taxon>Aspergillus subgen. Cremei</taxon>
    </lineage>
</organism>
<dbReference type="OrthoDB" id="2121828at2759"/>
<proteinExistence type="inferred from homology"/>
<comment type="similarity">
    <text evidence="1">Belongs to the multicopper oxidase family.</text>
</comment>
<evidence type="ECO:0000313" key="11">
    <source>
        <dbReference type="Proteomes" id="UP000184383"/>
    </source>
</evidence>
<dbReference type="Pfam" id="PF07732">
    <property type="entry name" value="Cu-oxidase_3"/>
    <property type="match status" value="1"/>
</dbReference>
<dbReference type="InterPro" id="IPR011707">
    <property type="entry name" value="Cu-oxidase-like_N"/>
</dbReference>
<dbReference type="InterPro" id="IPR045087">
    <property type="entry name" value="Cu-oxidase_fam"/>
</dbReference>
<dbReference type="EMBL" id="KV878210">
    <property type="protein sequence ID" value="OJJ38794.1"/>
    <property type="molecule type" value="Genomic_DNA"/>
</dbReference>
<evidence type="ECO:0000259" key="7">
    <source>
        <dbReference type="Pfam" id="PF00394"/>
    </source>
</evidence>
<dbReference type="RefSeq" id="XP_040692470.1">
    <property type="nucleotide sequence ID" value="XM_040834468.1"/>
</dbReference>
<keyword evidence="6" id="KW-0325">Glycoprotein</keyword>
<dbReference type="InterPro" id="IPR033138">
    <property type="entry name" value="Cu_oxidase_CS"/>
</dbReference>
<dbReference type="PANTHER" id="PTHR11709">
    <property type="entry name" value="MULTI-COPPER OXIDASE"/>
    <property type="match status" value="1"/>
</dbReference>
<dbReference type="GO" id="GO:0016491">
    <property type="term" value="F:oxidoreductase activity"/>
    <property type="evidence" value="ECO:0007669"/>
    <property type="project" value="UniProtKB-KW"/>
</dbReference>
<dbReference type="VEuPathDB" id="FungiDB:ASPWEDRAFT_36463"/>
<evidence type="ECO:0000256" key="1">
    <source>
        <dbReference type="ARBA" id="ARBA00010609"/>
    </source>
</evidence>
<dbReference type="InterPro" id="IPR002355">
    <property type="entry name" value="Cu_oxidase_Cu_BS"/>
</dbReference>
<reference evidence="11" key="1">
    <citation type="journal article" date="2017" name="Genome Biol.">
        <title>Comparative genomics reveals high biological diversity and specific adaptations in the industrially and medically important fungal genus Aspergillus.</title>
        <authorList>
            <person name="de Vries R.P."/>
            <person name="Riley R."/>
            <person name="Wiebenga A."/>
            <person name="Aguilar-Osorio G."/>
            <person name="Amillis S."/>
            <person name="Uchima C.A."/>
            <person name="Anderluh G."/>
            <person name="Asadollahi M."/>
            <person name="Askin M."/>
            <person name="Barry K."/>
            <person name="Battaglia E."/>
            <person name="Bayram O."/>
            <person name="Benocci T."/>
            <person name="Braus-Stromeyer S.A."/>
            <person name="Caldana C."/>
            <person name="Canovas D."/>
            <person name="Cerqueira G.C."/>
            <person name="Chen F."/>
            <person name="Chen W."/>
            <person name="Choi C."/>
            <person name="Clum A."/>
            <person name="Dos Santos R.A."/>
            <person name="Damasio A.R."/>
            <person name="Diallinas G."/>
            <person name="Emri T."/>
            <person name="Fekete E."/>
            <person name="Flipphi M."/>
            <person name="Freyberg S."/>
            <person name="Gallo A."/>
            <person name="Gournas C."/>
            <person name="Habgood R."/>
            <person name="Hainaut M."/>
            <person name="Harispe M.L."/>
            <person name="Henrissat B."/>
            <person name="Hilden K.S."/>
            <person name="Hope R."/>
            <person name="Hossain A."/>
            <person name="Karabika E."/>
            <person name="Karaffa L."/>
            <person name="Karanyi Z."/>
            <person name="Krasevec N."/>
            <person name="Kuo A."/>
            <person name="Kusch H."/>
            <person name="LaButti K."/>
            <person name="Lagendijk E.L."/>
            <person name="Lapidus A."/>
            <person name="Levasseur A."/>
            <person name="Lindquist E."/>
            <person name="Lipzen A."/>
            <person name="Logrieco A.F."/>
            <person name="MacCabe A."/>
            <person name="Maekelae M.R."/>
            <person name="Malavazi I."/>
            <person name="Melin P."/>
            <person name="Meyer V."/>
            <person name="Mielnichuk N."/>
            <person name="Miskei M."/>
            <person name="Molnar A.P."/>
            <person name="Mule G."/>
            <person name="Ngan C.Y."/>
            <person name="Orejas M."/>
            <person name="Orosz E."/>
            <person name="Ouedraogo J.P."/>
            <person name="Overkamp K.M."/>
            <person name="Park H.-S."/>
            <person name="Perrone G."/>
            <person name="Piumi F."/>
            <person name="Punt P.J."/>
            <person name="Ram A.F."/>
            <person name="Ramon A."/>
            <person name="Rauscher S."/>
            <person name="Record E."/>
            <person name="Riano-Pachon D.M."/>
            <person name="Robert V."/>
            <person name="Roehrig J."/>
            <person name="Ruller R."/>
            <person name="Salamov A."/>
            <person name="Salih N.S."/>
            <person name="Samson R.A."/>
            <person name="Sandor E."/>
            <person name="Sanguinetti M."/>
            <person name="Schuetze T."/>
            <person name="Sepcic K."/>
            <person name="Shelest E."/>
            <person name="Sherlock G."/>
            <person name="Sophianopoulou V."/>
            <person name="Squina F.M."/>
            <person name="Sun H."/>
            <person name="Susca A."/>
            <person name="Todd R.B."/>
            <person name="Tsang A."/>
            <person name="Unkles S.E."/>
            <person name="van de Wiele N."/>
            <person name="van Rossen-Uffink D."/>
            <person name="Oliveira J.V."/>
            <person name="Vesth T.C."/>
            <person name="Visser J."/>
            <person name="Yu J.-H."/>
            <person name="Zhou M."/>
            <person name="Andersen M.R."/>
            <person name="Archer D.B."/>
            <person name="Baker S.E."/>
            <person name="Benoit I."/>
            <person name="Brakhage A.A."/>
            <person name="Braus G.H."/>
            <person name="Fischer R."/>
            <person name="Frisvad J.C."/>
            <person name="Goldman G.H."/>
            <person name="Houbraken J."/>
            <person name="Oakley B."/>
            <person name="Pocsi I."/>
            <person name="Scazzocchio C."/>
            <person name="Seiboth B."/>
            <person name="vanKuyk P.A."/>
            <person name="Wortman J."/>
            <person name="Dyer P.S."/>
            <person name="Grigoriev I.V."/>
        </authorList>
    </citation>
    <scope>NUCLEOTIDE SEQUENCE [LARGE SCALE GENOMIC DNA]</scope>
    <source>
        <strain evidence="11">DTO 134E9</strain>
    </source>
</reference>
<feature type="domain" description="Plastocyanin-like" evidence="8">
    <location>
        <begin position="542"/>
        <end position="658"/>
    </location>
</feature>
<keyword evidence="3" id="KW-0732">Signal</keyword>
<evidence type="ECO:0000313" key="10">
    <source>
        <dbReference type="EMBL" id="OJJ38794.1"/>
    </source>
</evidence>
<dbReference type="Gene3D" id="2.60.40.420">
    <property type="entry name" value="Cupredoxins - blue copper proteins"/>
    <property type="match status" value="3"/>
</dbReference>
<protein>
    <recommendedName>
        <fullName evidence="12">Laccase</fullName>
    </recommendedName>
</protein>
<evidence type="ECO:0000259" key="8">
    <source>
        <dbReference type="Pfam" id="PF07731"/>
    </source>
</evidence>
<dbReference type="GO" id="GO:0005507">
    <property type="term" value="F:copper ion binding"/>
    <property type="evidence" value="ECO:0007669"/>
    <property type="project" value="InterPro"/>
</dbReference>
<evidence type="ECO:0000256" key="2">
    <source>
        <dbReference type="ARBA" id="ARBA00022723"/>
    </source>
</evidence>
<accession>A0A1L9RV81</accession>
<evidence type="ECO:0000256" key="5">
    <source>
        <dbReference type="ARBA" id="ARBA00023008"/>
    </source>
</evidence>
<dbReference type="Proteomes" id="UP000184383">
    <property type="component" value="Unassembled WGS sequence"/>
</dbReference>
<dbReference type="PROSITE" id="PS00079">
    <property type="entry name" value="MULTICOPPER_OXIDASE1"/>
    <property type="match status" value="1"/>
</dbReference>
<dbReference type="AlphaFoldDB" id="A0A1L9RV81"/>
<evidence type="ECO:0000256" key="4">
    <source>
        <dbReference type="ARBA" id="ARBA00023002"/>
    </source>
</evidence>
<dbReference type="CDD" id="cd13850">
    <property type="entry name" value="CuRO_1_Abr2_like"/>
    <property type="match status" value="1"/>
</dbReference>
<dbReference type="GeneID" id="63750316"/>
<dbReference type="InterPro" id="IPR008972">
    <property type="entry name" value="Cupredoxin"/>
</dbReference>
<dbReference type="STRING" id="1073089.A0A1L9RV81"/>
<dbReference type="PROSITE" id="PS00080">
    <property type="entry name" value="MULTICOPPER_OXIDASE2"/>
    <property type="match status" value="1"/>
</dbReference>
<name>A0A1L9RV81_ASPWE</name>
<sequence length="684" mass="75042">MFAHQTLYAAWLGLAFFVSFTAAALRTYNLTVHSDVRSPDGVSREVYLINGLQPGPLIEANEGDSLEIFVKNGLSVDTSLHWHGILQQGTPNMDGVVGVTQYPIPPGGNFTYKFSVHSQYGFFWYHTHVRAYYNDGIRGPLLIHPSPSRVRSFEKLANSTRERDALLRAEKNATNILLNDWTHEVSDTIYSQYFETGAYPFCVDSILANGLGRVECLPEDVLQSEGGSGMGMSQEAMSMSMTQNSVSPSSSMTMAMKRQMDMGSMETETATSSQTSTSTMAMDMTMSAMPIPSQPSTGMSNMGTMTMSGMSPSMTGMTSLSARGCSPPMMFREGYNASSLPPDTCTNTSSPLLTIPADFKRGWLALNLVNSGAVSKLHVSLDAHSMYVYAADGLYVEMQEVKVLEIEIGQRYSVMIRLNQKPGNYYLRFATYPDDDMMKQVLEGQAILSYTMPMMSGRPPMNVTADPSMEWMMINGSAKPDTSVLNPSLLSPFEPVSPPLGKADQTYAFTINQSDIVTWTMNGTPYMDAEIPIIQGNVSDGWNANTTIHLPFNSTIDVILRIANDTMDKMGHPMHLHGHNFWVLGSGTGSFPYDSVTEAPESLINLRNPPYRDTTNLPQGGWAAIRFVSDNPGAWIFHCHIQWHMLSGMAVVFVEGEDQIPELIGRSGKGSTATVSAGVCRNSL</sequence>
<feature type="domain" description="Plastocyanin-like" evidence="7">
    <location>
        <begin position="366"/>
        <end position="433"/>
    </location>
</feature>
<keyword evidence="2" id="KW-0479">Metal-binding</keyword>
<evidence type="ECO:0000256" key="3">
    <source>
        <dbReference type="ARBA" id="ARBA00022729"/>
    </source>
</evidence>
<dbReference type="Pfam" id="PF07731">
    <property type="entry name" value="Cu-oxidase_2"/>
    <property type="match status" value="1"/>
</dbReference>
<feature type="domain" description="Plastocyanin-like" evidence="9">
    <location>
        <begin position="36"/>
        <end position="146"/>
    </location>
</feature>
<dbReference type="Pfam" id="PF00394">
    <property type="entry name" value="Cu-oxidase"/>
    <property type="match status" value="1"/>
</dbReference>
<dbReference type="PANTHER" id="PTHR11709:SF488">
    <property type="entry name" value="LACCASE-RELATED"/>
    <property type="match status" value="1"/>
</dbReference>
<dbReference type="InterPro" id="IPR001117">
    <property type="entry name" value="Cu-oxidase_2nd"/>
</dbReference>
<keyword evidence="5" id="KW-0186">Copper</keyword>
<keyword evidence="4" id="KW-0560">Oxidoreductase</keyword>
<dbReference type="SUPFAM" id="SSF49503">
    <property type="entry name" value="Cupredoxins"/>
    <property type="match status" value="3"/>
</dbReference>
<evidence type="ECO:0008006" key="12">
    <source>
        <dbReference type="Google" id="ProtNLM"/>
    </source>
</evidence>
<evidence type="ECO:0000256" key="6">
    <source>
        <dbReference type="ARBA" id="ARBA00023180"/>
    </source>
</evidence>